<feature type="transmembrane region" description="Helical" evidence="6">
    <location>
        <begin position="226"/>
        <end position="248"/>
    </location>
</feature>
<feature type="transmembrane region" description="Helical" evidence="6">
    <location>
        <begin position="370"/>
        <end position="387"/>
    </location>
</feature>
<comment type="subcellular location">
    <subcellularLocation>
        <location evidence="1">Membrane</location>
        <topology evidence="1">Multi-pass membrane protein</topology>
    </subcellularLocation>
</comment>
<keyword evidence="7" id="KW-1185">Reference proteome</keyword>
<proteinExistence type="inferred from homology"/>
<feature type="transmembrane region" description="Helical" evidence="6">
    <location>
        <begin position="329"/>
        <end position="349"/>
    </location>
</feature>
<dbReference type="PANTHER" id="PTHR16119:SF18">
    <property type="entry name" value="TRANSMEMBRANE PROTEIN 144 HOMOLOG"/>
    <property type="match status" value="1"/>
</dbReference>
<reference evidence="8" key="1">
    <citation type="submission" date="2022-11" db="UniProtKB">
        <authorList>
            <consortium name="WormBaseParasite"/>
        </authorList>
    </citation>
    <scope>IDENTIFICATION</scope>
</reference>
<feature type="transmembrane region" description="Helical" evidence="6">
    <location>
        <begin position="6"/>
        <end position="28"/>
    </location>
</feature>
<evidence type="ECO:0000313" key="8">
    <source>
        <dbReference type="WBParaSite" id="Minc3s04701g36833"/>
    </source>
</evidence>
<accession>A0A914NBG3</accession>
<evidence type="ECO:0000256" key="6">
    <source>
        <dbReference type="SAM" id="Phobius"/>
    </source>
</evidence>
<feature type="transmembrane region" description="Helical" evidence="6">
    <location>
        <begin position="65"/>
        <end position="87"/>
    </location>
</feature>
<sequence>MSNSTGSELAIGYASLFVSCAAFGFMFAPLKRLDSKDGVFVQWIQCSVVFMFGLIINVIRGLPQFNLIASIGGFLYATGNVASVPIVAEMGIGLGMLIWGSVQIIVGWCVAHFGLFGTRPQNVQNPLLNYLGVLITLFSGIMFVFVYSRNERDKKHSQIEKDYDNNRIAYRSERAPSTYGTVHNVWAVESEQDNGNNASTTLENLPRIEQSEMKRVVTPRLTKRKLFFIGLSVCLGSLHGLMLTPIVYVQDTDPLASKNVLDYVFSHFSAVFFFSTFYFIIYTLILKGKPYVQSNLVLPSIAYGILWSIGMTLFIVSNKLLSQTVSFPITVRLPAIIGALADVLIFKSIKGKMQNVISFCRNNCWLSWRNTCWNIFVLNSFTFFAIFKLKKFFPDF</sequence>
<dbReference type="Proteomes" id="UP000887563">
    <property type="component" value="Unplaced"/>
</dbReference>
<dbReference type="AlphaFoldDB" id="A0A914NBG3"/>
<dbReference type="PANTHER" id="PTHR16119">
    <property type="entry name" value="TRANSMEMBRANE PROTEIN 144"/>
    <property type="match status" value="1"/>
</dbReference>
<comment type="similarity">
    <text evidence="2">Belongs to the TMEM144 family.</text>
</comment>
<keyword evidence="5 6" id="KW-0472">Membrane</keyword>
<dbReference type="GO" id="GO:0015144">
    <property type="term" value="F:carbohydrate transmembrane transporter activity"/>
    <property type="evidence" value="ECO:0007669"/>
    <property type="project" value="InterPro"/>
</dbReference>
<evidence type="ECO:0000256" key="2">
    <source>
        <dbReference type="ARBA" id="ARBA00005731"/>
    </source>
</evidence>
<keyword evidence="4 6" id="KW-1133">Transmembrane helix</keyword>
<evidence type="ECO:0000256" key="1">
    <source>
        <dbReference type="ARBA" id="ARBA00004141"/>
    </source>
</evidence>
<feature type="transmembrane region" description="Helical" evidence="6">
    <location>
        <begin position="260"/>
        <end position="284"/>
    </location>
</feature>
<evidence type="ECO:0000256" key="5">
    <source>
        <dbReference type="ARBA" id="ARBA00023136"/>
    </source>
</evidence>
<dbReference type="Pfam" id="PF07857">
    <property type="entry name" value="TMEM144"/>
    <property type="match status" value="1"/>
</dbReference>
<protein>
    <submittedName>
        <fullName evidence="8">Uncharacterized protein</fullName>
    </submittedName>
</protein>
<feature type="transmembrane region" description="Helical" evidence="6">
    <location>
        <begin position="127"/>
        <end position="147"/>
    </location>
</feature>
<evidence type="ECO:0000256" key="4">
    <source>
        <dbReference type="ARBA" id="ARBA00022989"/>
    </source>
</evidence>
<dbReference type="InterPro" id="IPR012435">
    <property type="entry name" value="TMEM144"/>
</dbReference>
<feature type="transmembrane region" description="Helical" evidence="6">
    <location>
        <begin position="296"/>
        <end position="317"/>
    </location>
</feature>
<evidence type="ECO:0000256" key="3">
    <source>
        <dbReference type="ARBA" id="ARBA00022692"/>
    </source>
</evidence>
<organism evidence="7 8">
    <name type="scientific">Meloidogyne incognita</name>
    <name type="common">Southern root-knot nematode worm</name>
    <name type="synonym">Oxyuris incognita</name>
    <dbReference type="NCBI Taxonomy" id="6306"/>
    <lineage>
        <taxon>Eukaryota</taxon>
        <taxon>Metazoa</taxon>
        <taxon>Ecdysozoa</taxon>
        <taxon>Nematoda</taxon>
        <taxon>Chromadorea</taxon>
        <taxon>Rhabditida</taxon>
        <taxon>Tylenchina</taxon>
        <taxon>Tylenchomorpha</taxon>
        <taxon>Tylenchoidea</taxon>
        <taxon>Meloidogynidae</taxon>
        <taxon>Meloidogyninae</taxon>
        <taxon>Meloidogyne</taxon>
        <taxon>Meloidogyne incognita group</taxon>
    </lineage>
</organism>
<evidence type="ECO:0000313" key="7">
    <source>
        <dbReference type="Proteomes" id="UP000887563"/>
    </source>
</evidence>
<dbReference type="GO" id="GO:0016020">
    <property type="term" value="C:membrane"/>
    <property type="evidence" value="ECO:0007669"/>
    <property type="project" value="UniProtKB-SubCell"/>
</dbReference>
<dbReference type="InterPro" id="IPR010651">
    <property type="entry name" value="Sugar_transport"/>
</dbReference>
<name>A0A914NBG3_MELIC</name>
<feature type="transmembrane region" description="Helical" evidence="6">
    <location>
        <begin position="40"/>
        <end position="59"/>
    </location>
</feature>
<keyword evidence="3 6" id="KW-0812">Transmembrane</keyword>
<feature type="transmembrane region" description="Helical" evidence="6">
    <location>
        <begin position="94"/>
        <end position="115"/>
    </location>
</feature>
<dbReference type="WBParaSite" id="Minc3s04701g36833">
    <property type="protein sequence ID" value="Minc3s04701g36833"/>
    <property type="gene ID" value="Minc3s04701g36833"/>
</dbReference>